<comment type="caution">
    <text evidence="1">The sequence shown here is derived from an EMBL/GenBank/DDBJ whole genome shotgun (WGS) entry which is preliminary data.</text>
</comment>
<reference evidence="1" key="1">
    <citation type="journal article" date="2015" name="Nature">
        <title>Complex archaea that bridge the gap between prokaryotes and eukaryotes.</title>
        <authorList>
            <person name="Spang A."/>
            <person name="Saw J.H."/>
            <person name="Jorgensen S.L."/>
            <person name="Zaremba-Niedzwiedzka K."/>
            <person name="Martijn J."/>
            <person name="Lind A.E."/>
            <person name="van Eijk R."/>
            <person name="Schleper C."/>
            <person name="Guy L."/>
            <person name="Ettema T.J."/>
        </authorList>
    </citation>
    <scope>NUCLEOTIDE SEQUENCE</scope>
</reference>
<protein>
    <submittedName>
        <fullName evidence="1">Uncharacterized protein</fullName>
    </submittedName>
</protein>
<gene>
    <name evidence="1" type="ORF">LCGC14_2893970</name>
</gene>
<evidence type="ECO:0000313" key="1">
    <source>
        <dbReference type="EMBL" id="KKK73425.1"/>
    </source>
</evidence>
<accession>A0A0F8YI75</accession>
<proteinExistence type="predicted"/>
<name>A0A0F8YI75_9ZZZZ</name>
<organism evidence="1">
    <name type="scientific">marine sediment metagenome</name>
    <dbReference type="NCBI Taxonomy" id="412755"/>
    <lineage>
        <taxon>unclassified sequences</taxon>
        <taxon>metagenomes</taxon>
        <taxon>ecological metagenomes</taxon>
    </lineage>
</organism>
<sequence length="75" mass="7821">MEEVVSIKPGTPPTVDPDGTITNPVIYRAINVALDDGTIIQVERPLSVAKIRAAYLSSAAGKNQTVDGVSTGEVI</sequence>
<dbReference type="EMBL" id="LAZR01056791">
    <property type="protein sequence ID" value="KKK73425.1"/>
    <property type="molecule type" value="Genomic_DNA"/>
</dbReference>
<dbReference type="AlphaFoldDB" id="A0A0F8YI75"/>